<keyword evidence="1" id="KW-0472">Membrane</keyword>
<protein>
    <submittedName>
        <fullName evidence="2">Dihydroorotate dehydrogenase</fullName>
    </submittedName>
</protein>
<feature type="transmembrane region" description="Helical" evidence="1">
    <location>
        <begin position="475"/>
        <end position="500"/>
    </location>
</feature>
<sequence>MPDWSYHPLFKSWLTKLPNALGREFIHNGMSLIASSKLGSSFIEFLGHMDPSPKLQKEFLNIHVSNPIGLSGKIDPLMTGTKAFAQLGFGFIEIGPVALQPYRSPASYDSTKQNILFPLKLETLGIEQTILKLKKLQSLGKPIFIRVSPDHSLLEQSEIIKALHPYCDTFIIEDKDEFTSNCLSLIKKAAKEKPLLLSIKQKDVRSSLIKISRYIKDTIVDGIVIEENSVMIGDFQLFETKQVDALLESLIMLRKNEITSVPIIISGGVLEPEDAKSLLSNGADLIILSSGYVVSGPGLPKRVNELLLMDQEDSDKEIVDGWQYYWLFGLCILIGGILALLFSMTRVILPYDEAFLNLSRDQLMMINNRIILFMAHDRMTLAGTMISGGIIYMQLAKHGVRNGVHWARKAINIAGITGFIGILLFIGYGYFDWLHGLFWVILLPFFVIGYKKTTGASHTPLSMNLKNSHSWKRSLWGQLCFVTLGFSFVIGGVVISAIGISSVFVNTDLTYICMTPELMDSINSRLIPLIAHDRAGFGSALISVGLLVLMMALWGFHEGARWIWKTFLIGGIPAFSAGILTHFIIGYTTFIHLLPAYFALALYLLGLYLSKDFLTQKS</sequence>
<evidence type="ECO:0000313" key="3">
    <source>
        <dbReference type="Proteomes" id="UP001601059"/>
    </source>
</evidence>
<feature type="transmembrane region" description="Helical" evidence="1">
    <location>
        <begin position="566"/>
        <end position="585"/>
    </location>
</feature>
<proteinExistence type="predicted"/>
<gene>
    <name evidence="2" type="ORF">ACFYKX_21390</name>
</gene>
<feature type="transmembrane region" description="Helical" evidence="1">
    <location>
        <begin position="437"/>
        <end position="454"/>
    </location>
</feature>
<name>A0ABW6KFX7_9BACI</name>
<feature type="transmembrane region" description="Helical" evidence="1">
    <location>
        <begin position="324"/>
        <end position="349"/>
    </location>
</feature>
<dbReference type="InterPro" id="IPR013785">
    <property type="entry name" value="Aldolase_TIM"/>
</dbReference>
<feature type="transmembrane region" description="Helical" evidence="1">
    <location>
        <begin position="535"/>
        <end position="554"/>
    </location>
</feature>
<reference evidence="2 3" key="1">
    <citation type="submission" date="2024-08" db="EMBL/GenBank/DDBJ databases">
        <title>Two novel Cytobacillus novel species.</title>
        <authorList>
            <person name="Liu G."/>
        </authorList>
    </citation>
    <scope>NUCLEOTIDE SEQUENCE [LARGE SCALE GENOMIC DNA]</scope>
    <source>
        <strain evidence="2 3">FJAT-54145</strain>
    </source>
</reference>
<feature type="transmembrane region" description="Helical" evidence="1">
    <location>
        <begin position="591"/>
        <end position="609"/>
    </location>
</feature>
<dbReference type="EMBL" id="JBIACK010000013">
    <property type="protein sequence ID" value="MFE8703139.1"/>
    <property type="molecule type" value="Genomic_DNA"/>
</dbReference>
<evidence type="ECO:0000313" key="2">
    <source>
        <dbReference type="EMBL" id="MFE8703139.1"/>
    </source>
</evidence>
<comment type="caution">
    <text evidence="2">The sequence shown here is derived from an EMBL/GenBank/DDBJ whole genome shotgun (WGS) entry which is preliminary data.</text>
</comment>
<keyword evidence="1" id="KW-1133">Transmembrane helix</keyword>
<keyword evidence="1" id="KW-0812">Transmembrane</keyword>
<keyword evidence="3" id="KW-1185">Reference proteome</keyword>
<dbReference type="Proteomes" id="UP001601059">
    <property type="component" value="Unassembled WGS sequence"/>
</dbReference>
<dbReference type="Gene3D" id="3.20.20.70">
    <property type="entry name" value="Aldolase class I"/>
    <property type="match status" value="1"/>
</dbReference>
<organism evidence="2 3">
    <name type="scientific">Cytobacillus spartinae</name>
    <dbReference type="NCBI Taxonomy" id="3299023"/>
    <lineage>
        <taxon>Bacteria</taxon>
        <taxon>Bacillati</taxon>
        <taxon>Bacillota</taxon>
        <taxon>Bacilli</taxon>
        <taxon>Bacillales</taxon>
        <taxon>Bacillaceae</taxon>
        <taxon>Cytobacillus</taxon>
    </lineage>
</organism>
<evidence type="ECO:0000256" key="1">
    <source>
        <dbReference type="SAM" id="Phobius"/>
    </source>
</evidence>
<dbReference type="RefSeq" id="WP_389363411.1">
    <property type="nucleotide sequence ID" value="NZ_JBIACK010000013.1"/>
</dbReference>
<dbReference type="SUPFAM" id="SSF51395">
    <property type="entry name" value="FMN-linked oxidoreductases"/>
    <property type="match status" value="1"/>
</dbReference>
<feature type="transmembrane region" description="Helical" evidence="1">
    <location>
        <begin position="413"/>
        <end position="431"/>
    </location>
</feature>
<accession>A0ABW6KFX7</accession>